<evidence type="ECO:0000313" key="3">
    <source>
        <dbReference type="Proteomes" id="UP000637299"/>
    </source>
</evidence>
<dbReference type="RefSeq" id="WP_191738371.1">
    <property type="nucleotide sequence ID" value="NZ_JACYFS010000011.1"/>
</dbReference>
<evidence type="ECO:0000256" key="1">
    <source>
        <dbReference type="SAM" id="SignalP"/>
    </source>
</evidence>
<feature type="chain" id="PRO_5046344740" description="Porin" evidence="1">
    <location>
        <begin position="25"/>
        <end position="445"/>
    </location>
</feature>
<sequence>MKRGIFFKSIFAATLLSVSATATAQQNTSDQTINDSLAKSKPVVAAQPQEGKVKVDFYGFIRNDIFYDTRQNIGAGENIVPLYPRDRALDVNGEDINDSPKFHMLSVVSRAGINVKGPDVLGAKTAGILEGEFFGATEGGINEFRLRHAYITLDWEKTQLGVGQYWHPMVILDCLPNVVNYSTGSPIFALNRNPQVRLTHKLSDQFKVIAAINSQRDFTPNTAPYRDSGMPSTHLQFQYKSSKFVAGIAGQYEELRPQLSSGTPPIVNNNRVKSFTAMAYAKAITKPLTISASAMMGQNAASLVMLGGFVGYAAPGQADIFRTMNTRSAWIDFQQTTTKKVAFGLFAGYVKNMGADNPVEGRVATTYGVTSSWGAISATPGGRSVDHLWRVVPRVDWVLSKAIRLRFEVENTVATWGDAQPSGRGIGNEFNARNNRFHVATFFMF</sequence>
<dbReference type="SUPFAM" id="SSF56935">
    <property type="entry name" value="Porins"/>
    <property type="match status" value="1"/>
</dbReference>
<dbReference type="Pfam" id="PF19577">
    <property type="entry name" value="DcaP"/>
    <property type="match status" value="1"/>
</dbReference>
<organism evidence="2 3">
    <name type="scientific">Chryseobacterium caseinilyticum</name>
    <dbReference type="NCBI Taxonomy" id="2771428"/>
    <lineage>
        <taxon>Bacteria</taxon>
        <taxon>Pseudomonadati</taxon>
        <taxon>Bacteroidota</taxon>
        <taxon>Flavobacteriia</taxon>
        <taxon>Flavobacteriales</taxon>
        <taxon>Weeksellaceae</taxon>
        <taxon>Chryseobacterium group</taxon>
        <taxon>Chryseobacterium</taxon>
    </lineage>
</organism>
<evidence type="ECO:0000313" key="2">
    <source>
        <dbReference type="EMBL" id="MBD8084533.1"/>
    </source>
</evidence>
<proteinExistence type="predicted"/>
<dbReference type="Proteomes" id="UP000637299">
    <property type="component" value="Unassembled WGS sequence"/>
</dbReference>
<name>A0ABR8ZGU0_9FLAO</name>
<comment type="caution">
    <text evidence="2">The sequence shown here is derived from an EMBL/GenBank/DDBJ whole genome shotgun (WGS) entry which is preliminary data.</text>
</comment>
<dbReference type="InterPro" id="IPR045748">
    <property type="entry name" value="DcaP"/>
</dbReference>
<gene>
    <name evidence="2" type="ORF">IC610_19165</name>
</gene>
<protein>
    <recommendedName>
        <fullName evidence="4">Porin</fullName>
    </recommendedName>
</protein>
<accession>A0ABR8ZGU0</accession>
<reference evidence="2 3" key="1">
    <citation type="submission" date="2020-09" db="EMBL/GenBank/DDBJ databases">
        <title>Genome seq and assembly of Chryseobacterium sp.</title>
        <authorList>
            <person name="Chhetri G."/>
        </authorList>
    </citation>
    <scope>NUCLEOTIDE SEQUENCE [LARGE SCALE GENOMIC DNA]</scope>
    <source>
        <strain evidence="2 3">GCR10</strain>
    </source>
</reference>
<feature type="signal peptide" evidence="1">
    <location>
        <begin position="1"/>
        <end position="24"/>
    </location>
</feature>
<keyword evidence="3" id="KW-1185">Reference proteome</keyword>
<evidence type="ECO:0008006" key="4">
    <source>
        <dbReference type="Google" id="ProtNLM"/>
    </source>
</evidence>
<dbReference type="EMBL" id="JACYFS010000011">
    <property type="protein sequence ID" value="MBD8084533.1"/>
    <property type="molecule type" value="Genomic_DNA"/>
</dbReference>
<keyword evidence="1" id="KW-0732">Signal</keyword>